<protein>
    <submittedName>
        <fullName evidence="2">Uncharacterized protein</fullName>
    </submittedName>
</protein>
<dbReference type="Proteomes" id="UP000253551">
    <property type="component" value="Unassembled WGS sequence"/>
</dbReference>
<feature type="region of interest" description="Disordered" evidence="1">
    <location>
        <begin position="20"/>
        <end position="131"/>
    </location>
</feature>
<reference evidence="2 3" key="1">
    <citation type="journal article" date="2018" name="G3 (Bethesda)">
        <title>Phylogenetic and Phylogenomic Definition of Rhizopus Species.</title>
        <authorList>
            <person name="Gryganskyi A.P."/>
            <person name="Golan J."/>
            <person name="Dolatabadi S."/>
            <person name="Mondo S."/>
            <person name="Robb S."/>
            <person name="Idnurm A."/>
            <person name="Muszewska A."/>
            <person name="Steczkiewicz K."/>
            <person name="Masonjones S."/>
            <person name="Liao H.L."/>
            <person name="Gajdeczka M.T."/>
            <person name="Anike F."/>
            <person name="Vuek A."/>
            <person name="Anishchenko I.M."/>
            <person name="Voigt K."/>
            <person name="de Hoog G.S."/>
            <person name="Smith M.E."/>
            <person name="Heitman J."/>
            <person name="Vilgalys R."/>
            <person name="Stajich J.E."/>
        </authorList>
    </citation>
    <scope>NUCLEOTIDE SEQUENCE [LARGE SCALE GENOMIC DNA]</scope>
    <source>
        <strain evidence="2 3">LSU 92-RS-03</strain>
    </source>
</reference>
<gene>
    <name evidence="2" type="ORF">CU098_011571</name>
</gene>
<feature type="compositionally biased region" description="Polar residues" evidence="1">
    <location>
        <begin position="20"/>
        <end position="29"/>
    </location>
</feature>
<organism evidence="2 3">
    <name type="scientific">Rhizopus stolonifer</name>
    <name type="common">Rhizopus nigricans</name>
    <dbReference type="NCBI Taxonomy" id="4846"/>
    <lineage>
        <taxon>Eukaryota</taxon>
        <taxon>Fungi</taxon>
        <taxon>Fungi incertae sedis</taxon>
        <taxon>Mucoromycota</taxon>
        <taxon>Mucoromycotina</taxon>
        <taxon>Mucoromycetes</taxon>
        <taxon>Mucorales</taxon>
        <taxon>Mucorineae</taxon>
        <taxon>Rhizopodaceae</taxon>
        <taxon>Rhizopus</taxon>
    </lineage>
</organism>
<feature type="compositionally biased region" description="Acidic residues" evidence="1">
    <location>
        <begin position="95"/>
        <end position="110"/>
    </location>
</feature>
<evidence type="ECO:0000313" key="3">
    <source>
        <dbReference type="Proteomes" id="UP000253551"/>
    </source>
</evidence>
<dbReference type="EMBL" id="PJQM01002261">
    <property type="protein sequence ID" value="RCH96814.1"/>
    <property type="molecule type" value="Genomic_DNA"/>
</dbReference>
<accession>A0A367K3L5</accession>
<proteinExistence type="predicted"/>
<sequence length="131" mass="14324">MLHGITCPLGAVIAIRLVTRSLSVKTPINPSKKRKTPAPKNQTSQEMPQPASKADQLASSTEVLKTKYVPNDKRASLTRTKKNVRPNSIKKGNDSNDDMSEDGESDEEGSDYVPNDGHDSGSDRDESEQEE</sequence>
<comment type="caution">
    <text evidence="2">The sequence shown here is derived from an EMBL/GenBank/DDBJ whole genome shotgun (WGS) entry which is preliminary data.</text>
</comment>
<keyword evidence="3" id="KW-1185">Reference proteome</keyword>
<evidence type="ECO:0000256" key="1">
    <source>
        <dbReference type="SAM" id="MobiDB-lite"/>
    </source>
</evidence>
<dbReference type="AlphaFoldDB" id="A0A367K3L5"/>
<name>A0A367K3L5_RHIST</name>
<feature type="non-terminal residue" evidence="2">
    <location>
        <position position="131"/>
    </location>
</feature>
<evidence type="ECO:0000313" key="2">
    <source>
        <dbReference type="EMBL" id="RCH96814.1"/>
    </source>
</evidence>